<keyword evidence="5" id="KW-0378">Hydrolase</keyword>
<dbReference type="Proteomes" id="UP000199513">
    <property type="component" value="Unassembled WGS sequence"/>
</dbReference>
<dbReference type="GO" id="GO:0016787">
    <property type="term" value="F:hydrolase activity"/>
    <property type="evidence" value="ECO:0007669"/>
    <property type="project" value="UniProtKB-KW"/>
</dbReference>
<evidence type="ECO:0000256" key="1">
    <source>
        <dbReference type="ARBA" id="ARBA00022553"/>
    </source>
</evidence>
<dbReference type="EMBL" id="FONY01000098">
    <property type="protein sequence ID" value="SFF63518.1"/>
    <property type="molecule type" value="Genomic_DNA"/>
</dbReference>
<evidence type="ECO:0000256" key="2">
    <source>
        <dbReference type="ARBA" id="ARBA00022649"/>
    </source>
</evidence>
<keyword evidence="4" id="KW-0547">Nucleotide-binding</keyword>
<evidence type="ECO:0000256" key="3">
    <source>
        <dbReference type="ARBA" id="ARBA00022722"/>
    </source>
</evidence>
<organism evidence="6 7">
    <name type="scientific">Thermoflexibacter ruber</name>
    <dbReference type="NCBI Taxonomy" id="1003"/>
    <lineage>
        <taxon>Bacteria</taxon>
        <taxon>Pseudomonadati</taxon>
        <taxon>Bacteroidota</taxon>
        <taxon>Cytophagia</taxon>
        <taxon>Cytophagales</taxon>
        <taxon>Thermoflexibacteraceae</taxon>
        <taxon>Thermoflexibacter</taxon>
    </lineage>
</organism>
<evidence type="ECO:0000256" key="5">
    <source>
        <dbReference type="ARBA" id="ARBA00022801"/>
    </source>
</evidence>
<dbReference type="GO" id="GO:0004540">
    <property type="term" value="F:RNA nuclease activity"/>
    <property type="evidence" value="ECO:0007669"/>
    <property type="project" value="InterPro"/>
</dbReference>
<evidence type="ECO:0000313" key="6">
    <source>
        <dbReference type="EMBL" id="SFF63518.1"/>
    </source>
</evidence>
<dbReference type="AlphaFoldDB" id="A0A1I2KB29"/>
<proteinExistence type="predicted"/>
<keyword evidence="1" id="KW-0597">Phosphoprotein</keyword>
<accession>A0A1I2KB29</accession>
<dbReference type="PANTHER" id="PTHR34139:SF1">
    <property type="entry name" value="RNASE MJ1380-RELATED"/>
    <property type="match status" value="1"/>
</dbReference>
<keyword evidence="2" id="KW-1277">Toxin-antitoxin system</keyword>
<keyword evidence="3" id="KW-0540">Nuclease</keyword>
<dbReference type="InterPro" id="IPR008201">
    <property type="entry name" value="HepT-like"/>
</dbReference>
<dbReference type="PANTHER" id="PTHR34139">
    <property type="entry name" value="UPF0331 PROTEIN MJ0127"/>
    <property type="match status" value="1"/>
</dbReference>
<evidence type="ECO:0000256" key="4">
    <source>
        <dbReference type="ARBA" id="ARBA00022741"/>
    </source>
</evidence>
<protein>
    <submittedName>
        <fullName evidence="6">Uncharacterized conserved protein, contains HEPN domain</fullName>
    </submittedName>
</protein>
<keyword evidence="7" id="KW-1185">Reference proteome</keyword>
<sequence length="106" mass="12411">MHIKDAIEGIQRFIEGYNLDTFIADEKTFLATVKEIEIIGEAAYHLSDTLKKQYSDIPWQQIESMRHKLVHDYYDIDKKVAWLVATNFTPQLKIEVGRIIEDLDNN</sequence>
<dbReference type="STRING" id="1003.SAMN04488541_10981"/>
<dbReference type="GO" id="GO:0110001">
    <property type="term" value="C:toxin-antitoxin complex"/>
    <property type="evidence" value="ECO:0007669"/>
    <property type="project" value="InterPro"/>
</dbReference>
<name>A0A1I2KB29_9BACT</name>
<dbReference type="Pfam" id="PF01934">
    <property type="entry name" value="HepT-like"/>
    <property type="match status" value="1"/>
</dbReference>
<dbReference type="GO" id="GO:0000166">
    <property type="term" value="F:nucleotide binding"/>
    <property type="evidence" value="ECO:0007669"/>
    <property type="project" value="UniProtKB-KW"/>
</dbReference>
<dbReference type="InterPro" id="IPR051813">
    <property type="entry name" value="HepT_RNase_toxin"/>
</dbReference>
<evidence type="ECO:0000313" key="7">
    <source>
        <dbReference type="Proteomes" id="UP000199513"/>
    </source>
</evidence>
<gene>
    <name evidence="6" type="ORF">SAMN04488541_10981</name>
</gene>
<reference evidence="6 7" key="1">
    <citation type="submission" date="2016-10" db="EMBL/GenBank/DDBJ databases">
        <authorList>
            <person name="de Groot N.N."/>
        </authorList>
    </citation>
    <scope>NUCLEOTIDE SEQUENCE [LARGE SCALE GENOMIC DNA]</scope>
    <source>
        <strain>GEY</strain>
        <strain evidence="7">DSM 9560</strain>
    </source>
</reference>